<dbReference type="SUPFAM" id="SSF52058">
    <property type="entry name" value="L domain-like"/>
    <property type="match status" value="1"/>
</dbReference>
<dbReference type="Bgee" id="ENSLACG00000003400">
    <property type="expression patterns" value="Expressed in pelvic fin"/>
</dbReference>
<reference evidence="13" key="3">
    <citation type="submission" date="2025-09" db="UniProtKB">
        <authorList>
            <consortium name="Ensembl"/>
        </authorList>
    </citation>
    <scope>IDENTIFICATION</scope>
</reference>
<evidence type="ECO:0000313" key="14">
    <source>
        <dbReference type="Proteomes" id="UP000008672"/>
    </source>
</evidence>
<dbReference type="GeneTree" id="ENSGT00940000158968"/>
<keyword evidence="14" id="KW-1185">Reference proteome</keyword>
<dbReference type="InterPro" id="IPR003591">
    <property type="entry name" value="Leu-rich_rpt_typical-subtyp"/>
</dbReference>
<dbReference type="STRING" id="7897.ENSLACP00000003815"/>
<dbReference type="eggNOG" id="KOG0619">
    <property type="taxonomic scope" value="Eukaryota"/>
</dbReference>
<evidence type="ECO:0000256" key="11">
    <source>
        <dbReference type="SAM" id="SignalP"/>
    </source>
</evidence>
<evidence type="ECO:0000256" key="6">
    <source>
        <dbReference type="ARBA" id="ARBA00022729"/>
    </source>
</evidence>
<sequence>FYRIHINMKVLLTFVALFLTNTVWCQWYAQQPLSDYANPESLSVCPRECFCPPDFPNTLYCNNRKLKEVPVIPSRIWYLHLQENVIETISEKSFPNPIELKWINLSKNKLSSKGIEKGVFRKIKNLLYLYLNDNQLEEIPAPLPSSLEQLHLARNKISRIPDGAFSSLGNLTLLDLHHNILKNDVVMDNTFKGLKNLLQLNLAKNALKKMPPTLPPTTLQLFLDNNSIEAIPESYFNAVPKLAFLRLNHNKLSDSGIPKNVFNVSSILDLQLSYNELTLIPTIHASLEHLHLNDNKIKSINGTVMCPTSIATVQESESFYETGPRLRYLRLDGNQIQLPLPQDLLMCFRLLHAVVI</sequence>
<dbReference type="Gene3D" id="3.80.10.10">
    <property type="entry name" value="Ribonuclease Inhibitor"/>
    <property type="match status" value="3"/>
</dbReference>
<keyword evidence="4" id="KW-0272">Extracellular matrix</keyword>
<gene>
    <name evidence="13" type="primary">KERA</name>
</gene>
<organism evidence="13 14">
    <name type="scientific">Latimeria chalumnae</name>
    <name type="common">Coelacanth</name>
    <dbReference type="NCBI Taxonomy" id="7897"/>
    <lineage>
        <taxon>Eukaryota</taxon>
        <taxon>Metazoa</taxon>
        <taxon>Chordata</taxon>
        <taxon>Craniata</taxon>
        <taxon>Vertebrata</taxon>
        <taxon>Euteleostomi</taxon>
        <taxon>Coelacanthiformes</taxon>
        <taxon>Coelacanthidae</taxon>
        <taxon>Latimeria</taxon>
    </lineage>
</organism>
<keyword evidence="6 11" id="KW-0732">Signal</keyword>
<dbReference type="FunCoup" id="H3A2E4">
    <property type="interactions" value="45"/>
</dbReference>
<keyword evidence="9" id="KW-0325">Glycoprotein</keyword>
<dbReference type="PROSITE" id="PS51450">
    <property type="entry name" value="LRR"/>
    <property type="match status" value="2"/>
</dbReference>
<evidence type="ECO:0000256" key="1">
    <source>
        <dbReference type="ARBA" id="ARBA00004498"/>
    </source>
</evidence>
<evidence type="ECO:0000313" key="13">
    <source>
        <dbReference type="Ensembl" id="ENSLACP00000003815.1"/>
    </source>
</evidence>
<feature type="domain" description="LRRNT" evidence="12">
    <location>
        <begin position="44"/>
        <end position="78"/>
    </location>
</feature>
<dbReference type="HOGENOM" id="CLU_000288_186_4_1"/>
<keyword evidence="5" id="KW-0433">Leucine-rich repeat</keyword>
<dbReference type="OMA" id="MECFCPP"/>
<dbReference type="PANTHER" id="PTHR45712">
    <property type="entry name" value="AGAP008170-PA"/>
    <property type="match status" value="1"/>
</dbReference>
<evidence type="ECO:0000259" key="12">
    <source>
        <dbReference type="SMART" id="SM00013"/>
    </source>
</evidence>
<feature type="chain" id="PRO_5003579169" description="Keratocan" evidence="11">
    <location>
        <begin position="26"/>
        <end position="356"/>
    </location>
</feature>
<evidence type="ECO:0000256" key="4">
    <source>
        <dbReference type="ARBA" id="ARBA00022530"/>
    </source>
</evidence>
<dbReference type="EMBL" id="AFYH01207146">
    <property type="status" value="NOT_ANNOTATED_CDS"/>
    <property type="molecule type" value="Genomic_DNA"/>
</dbReference>
<dbReference type="InterPro" id="IPR050333">
    <property type="entry name" value="SLRP"/>
</dbReference>
<accession>H3A2E4</accession>
<keyword evidence="7" id="KW-0677">Repeat</keyword>
<dbReference type="FunFam" id="3.80.10.10:FF:000133">
    <property type="entry name" value="prolargin"/>
    <property type="match status" value="1"/>
</dbReference>
<comment type="subcellular location">
    <subcellularLocation>
        <location evidence="1">Secreted</location>
        <location evidence="1">Extracellular space</location>
        <location evidence="1">Extracellular matrix</location>
    </subcellularLocation>
</comment>
<evidence type="ECO:0000256" key="10">
    <source>
        <dbReference type="ARBA" id="ARBA00041182"/>
    </source>
</evidence>
<dbReference type="InterPro" id="IPR001611">
    <property type="entry name" value="Leu-rich_rpt"/>
</dbReference>
<reference evidence="13" key="2">
    <citation type="submission" date="2025-08" db="UniProtKB">
        <authorList>
            <consortium name="Ensembl"/>
        </authorList>
    </citation>
    <scope>IDENTIFICATION</scope>
</reference>
<evidence type="ECO:0000256" key="3">
    <source>
        <dbReference type="ARBA" id="ARBA00022525"/>
    </source>
</evidence>
<dbReference type="InterPro" id="IPR032675">
    <property type="entry name" value="LRR_dom_sf"/>
</dbReference>
<dbReference type="SMART" id="SM00364">
    <property type="entry name" value="LRR_BAC"/>
    <property type="match status" value="4"/>
</dbReference>
<dbReference type="Proteomes" id="UP000008672">
    <property type="component" value="Unassembled WGS sequence"/>
</dbReference>
<dbReference type="InterPro" id="IPR000372">
    <property type="entry name" value="LRRNT"/>
</dbReference>
<dbReference type="Ensembl" id="ENSLACT00000003850.1">
    <property type="protein sequence ID" value="ENSLACP00000003815.1"/>
    <property type="gene ID" value="ENSLACG00000003400.1"/>
</dbReference>
<dbReference type="AlphaFoldDB" id="H3A2E4"/>
<comment type="similarity">
    <text evidence="2">Belongs to the small leucine-rich proteoglycan (SLRP) family. SLRP class II subfamily.</text>
</comment>
<feature type="signal peptide" evidence="11">
    <location>
        <begin position="1"/>
        <end position="25"/>
    </location>
</feature>
<evidence type="ECO:0000256" key="5">
    <source>
        <dbReference type="ARBA" id="ARBA00022614"/>
    </source>
</evidence>
<dbReference type="InParanoid" id="H3A2E4"/>
<dbReference type="SMART" id="SM00013">
    <property type="entry name" value="LRRNT"/>
    <property type="match status" value="1"/>
</dbReference>
<protein>
    <recommendedName>
        <fullName evidence="10">Keratocan</fullName>
    </recommendedName>
</protein>
<evidence type="ECO:0000256" key="2">
    <source>
        <dbReference type="ARBA" id="ARBA00005818"/>
    </source>
</evidence>
<proteinExistence type="inferred from homology"/>
<evidence type="ECO:0000256" key="9">
    <source>
        <dbReference type="ARBA" id="ARBA00023180"/>
    </source>
</evidence>
<dbReference type="Pfam" id="PF13855">
    <property type="entry name" value="LRR_8"/>
    <property type="match status" value="2"/>
</dbReference>
<evidence type="ECO:0000256" key="7">
    <source>
        <dbReference type="ARBA" id="ARBA00022737"/>
    </source>
</evidence>
<evidence type="ECO:0000256" key="8">
    <source>
        <dbReference type="ARBA" id="ARBA00023157"/>
    </source>
</evidence>
<keyword evidence="8" id="KW-1015">Disulfide bond</keyword>
<dbReference type="PANTHER" id="PTHR45712:SF13">
    <property type="entry name" value="KERATOCAN"/>
    <property type="match status" value="1"/>
</dbReference>
<dbReference type="GO" id="GO:0005615">
    <property type="term" value="C:extracellular space"/>
    <property type="evidence" value="ECO:0007669"/>
    <property type="project" value="TreeGrafter"/>
</dbReference>
<name>H3A2E4_LATCH</name>
<dbReference type="SMART" id="SM00369">
    <property type="entry name" value="LRR_TYP"/>
    <property type="match status" value="6"/>
</dbReference>
<keyword evidence="3" id="KW-0964">Secreted</keyword>
<reference evidence="14" key="1">
    <citation type="submission" date="2011-08" db="EMBL/GenBank/DDBJ databases">
        <title>The draft genome of Latimeria chalumnae.</title>
        <authorList>
            <person name="Di Palma F."/>
            <person name="Alfoldi J."/>
            <person name="Johnson J."/>
            <person name="Berlin A."/>
            <person name="Gnerre S."/>
            <person name="Jaffe D."/>
            <person name="MacCallum I."/>
            <person name="Young S."/>
            <person name="Walker B.J."/>
            <person name="Lander E."/>
            <person name="Lindblad-Toh K."/>
        </authorList>
    </citation>
    <scope>NUCLEOTIDE SEQUENCE [LARGE SCALE GENOMIC DNA]</scope>
    <source>
        <strain evidence="14">Wild caught</strain>
    </source>
</reference>